<organism evidence="1 2">
    <name type="scientific">Paenibacillus montaniterrae</name>
    <dbReference type="NCBI Taxonomy" id="429341"/>
    <lineage>
        <taxon>Bacteria</taxon>
        <taxon>Bacillati</taxon>
        <taxon>Bacillota</taxon>
        <taxon>Bacilli</taxon>
        <taxon>Bacillales</taxon>
        <taxon>Paenibacillaceae</taxon>
        <taxon>Paenibacillus</taxon>
    </lineage>
</organism>
<proteinExistence type="predicted"/>
<dbReference type="Proteomes" id="UP000683139">
    <property type="component" value="Unassembled WGS sequence"/>
</dbReference>
<dbReference type="RefSeq" id="WP_213518718.1">
    <property type="nucleotide sequence ID" value="NZ_BOSE01000008.1"/>
</dbReference>
<accession>A0A919YUJ2</accession>
<evidence type="ECO:0000313" key="2">
    <source>
        <dbReference type="Proteomes" id="UP000683139"/>
    </source>
</evidence>
<gene>
    <name evidence="1" type="ORF">J40TS1_40210</name>
</gene>
<keyword evidence="2" id="KW-1185">Reference proteome</keyword>
<comment type="caution">
    <text evidence="1">The sequence shown here is derived from an EMBL/GenBank/DDBJ whole genome shotgun (WGS) entry which is preliminary data.</text>
</comment>
<sequence length="195" mass="22790">MAERIMKYLPEYYRLIEDFRALDYTETIELDLLQGAVDQLFNDQFVMTSSVQAIKRREQMLGILADPSTETLDFRRRRILNRYQTKPPFTIRYLQRQLDMLVGPGMTIVSVDPQEFVLTVTANIDNASVFREVHYTVETIKPANLVYQQNTSLENVIELQEQISMQEMTWNYKLDGSWKLGSKPFVSYGTEVVVK</sequence>
<protein>
    <submittedName>
        <fullName evidence="1">Phage portal protein</fullName>
    </submittedName>
</protein>
<name>A0A919YUJ2_9BACL</name>
<dbReference type="InterPro" id="IPR018755">
    <property type="entry name" value="Phage_Mu_Gp48"/>
</dbReference>
<dbReference type="EMBL" id="BOSE01000008">
    <property type="protein sequence ID" value="GIP18379.1"/>
    <property type="molecule type" value="Genomic_DNA"/>
</dbReference>
<reference evidence="1" key="1">
    <citation type="submission" date="2021-03" db="EMBL/GenBank/DDBJ databases">
        <title>Antimicrobial resistance genes in bacteria isolated from Japanese honey, and their potential for conferring macrolide and lincosamide resistance in the American foulbrood pathogen Paenibacillus larvae.</title>
        <authorList>
            <person name="Okamoto M."/>
            <person name="Kumagai M."/>
            <person name="Kanamori H."/>
            <person name="Takamatsu D."/>
        </authorList>
    </citation>
    <scope>NUCLEOTIDE SEQUENCE</scope>
    <source>
        <strain evidence="1">J40TS1</strain>
    </source>
</reference>
<dbReference type="Pfam" id="PF10076">
    <property type="entry name" value="Phage_Mu_Gp48"/>
    <property type="match status" value="1"/>
</dbReference>
<dbReference type="AlphaFoldDB" id="A0A919YUJ2"/>
<evidence type="ECO:0000313" key="1">
    <source>
        <dbReference type="EMBL" id="GIP18379.1"/>
    </source>
</evidence>